<dbReference type="Gene3D" id="3.20.20.70">
    <property type="entry name" value="Aldolase class I"/>
    <property type="match status" value="1"/>
</dbReference>
<name>A0A2A4X983_9GAMM</name>
<comment type="pathway">
    <text evidence="8">Cofactor biosynthesis; pyrroloquinoline quinone biosynthesis.</text>
</comment>
<comment type="function">
    <text evidence="8">Catalyzes the cross-linking of a glutamate residue and a tyrosine residue in the PqqA protein as part of the biosynthesis of pyrroloquinoline quinone (PQQ).</text>
</comment>
<dbReference type="GO" id="GO:0051539">
    <property type="term" value="F:4 iron, 4 sulfur cluster binding"/>
    <property type="evidence" value="ECO:0007669"/>
    <property type="project" value="UniProtKB-KW"/>
</dbReference>
<dbReference type="Proteomes" id="UP000218767">
    <property type="component" value="Unassembled WGS sequence"/>
</dbReference>
<evidence type="ECO:0000256" key="9">
    <source>
        <dbReference type="SAM" id="MobiDB-lite"/>
    </source>
</evidence>
<dbReference type="InterPro" id="IPR050377">
    <property type="entry name" value="Radical_SAM_PqqE_MftC-like"/>
</dbReference>
<dbReference type="SFLD" id="SFLDS00029">
    <property type="entry name" value="Radical_SAM"/>
    <property type="match status" value="1"/>
</dbReference>
<dbReference type="NCBIfam" id="TIGR04085">
    <property type="entry name" value="rSAM_more_4Fe4S"/>
    <property type="match status" value="1"/>
</dbReference>
<dbReference type="NCBIfam" id="TIGR02109">
    <property type="entry name" value="PQQ_syn_pqqE"/>
    <property type="match status" value="1"/>
</dbReference>
<dbReference type="GO" id="GO:1904047">
    <property type="term" value="F:S-adenosyl-L-methionine binding"/>
    <property type="evidence" value="ECO:0007669"/>
    <property type="project" value="UniProtKB-UniRule"/>
</dbReference>
<evidence type="ECO:0000256" key="1">
    <source>
        <dbReference type="ARBA" id="ARBA00022485"/>
    </source>
</evidence>
<comment type="catalytic activity">
    <reaction evidence="8">
        <text>[PQQ precursor protein] + S-adenosyl-L-methionine = E-Y cross-linked-[PQQ precursor protein] + 5'-deoxyadenosine + L-methionine + H(+)</text>
        <dbReference type="Rhea" id="RHEA:56836"/>
        <dbReference type="Rhea" id="RHEA-COMP:14800"/>
        <dbReference type="Rhea" id="RHEA-COMP:14801"/>
        <dbReference type="ChEBI" id="CHEBI:15378"/>
        <dbReference type="ChEBI" id="CHEBI:17319"/>
        <dbReference type="ChEBI" id="CHEBI:57844"/>
        <dbReference type="ChEBI" id="CHEBI:59789"/>
        <dbReference type="ChEBI" id="CHEBI:141026"/>
        <dbReference type="ChEBI" id="CHEBI:141027"/>
        <dbReference type="EC" id="1.21.98.4"/>
    </reaction>
</comment>
<feature type="compositionally biased region" description="Basic and acidic residues" evidence="9">
    <location>
        <begin position="372"/>
        <end position="381"/>
    </location>
</feature>
<dbReference type="SUPFAM" id="SSF102114">
    <property type="entry name" value="Radical SAM enzymes"/>
    <property type="match status" value="1"/>
</dbReference>
<dbReference type="GO" id="GO:0009975">
    <property type="term" value="F:cyclase activity"/>
    <property type="evidence" value="ECO:0007669"/>
    <property type="project" value="UniProtKB-UniRule"/>
</dbReference>
<dbReference type="PROSITE" id="PS01305">
    <property type="entry name" value="MOAA_NIFB_PQQE"/>
    <property type="match status" value="1"/>
</dbReference>
<dbReference type="SMART" id="SM00729">
    <property type="entry name" value="Elp3"/>
    <property type="match status" value="1"/>
</dbReference>
<dbReference type="Pfam" id="PF13186">
    <property type="entry name" value="SPASM"/>
    <property type="match status" value="1"/>
</dbReference>
<dbReference type="UniPathway" id="UPA00539"/>
<gene>
    <name evidence="8" type="primary">pqqE</name>
    <name evidence="11" type="ORF">COB20_05235</name>
</gene>
<keyword evidence="2 8" id="KW-0949">S-adenosyl-L-methionine</keyword>
<comment type="caution">
    <text evidence="11">The sequence shown here is derived from an EMBL/GenBank/DDBJ whole genome shotgun (WGS) entry which is preliminary data.</text>
</comment>
<organism evidence="11 12">
    <name type="scientific">SAR86 cluster bacterium</name>
    <dbReference type="NCBI Taxonomy" id="2030880"/>
    <lineage>
        <taxon>Bacteria</taxon>
        <taxon>Pseudomonadati</taxon>
        <taxon>Pseudomonadota</taxon>
        <taxon>Gammaproteobacteria</taxon>
        <taxon>SAR86 cluster</taxon>
    </lineage>
</organism>
<feature type="domain" description="Radical SAM core" evidence="10">
    <location>
        <begin position="6"/>
        <end position="218"/>
    </location>
</feature>
<comment type="cofactor">
    <cofactor evidence="8">
        <name>[4Fe-4S] cluster</name>
        <dbReference type="ChEBI" id="CHEBI:49883"/>
    </cofactor>
    <text evidence="8">Binds 1 [4Fe-4S] cluster. The cluster is coordinated with 3 cysteines and an exchangeable S-adenosyl-L-methionine.</text>
</comment>
<keyword evidence="4 8" id="KW-0884">PQQ biosynthesis</keyword>
<dbReference type="InterPro" id="IPR058240">
    <property type="entry name" value="rSAM_sf"/>
</dbReference>
<evidence type="ECO:0000256" key="6">
    <source>
        <dbReference type="ARBA" id="ARBA00023004"/>
    </source>
</evidence>
<feature type="region of interest" description="Disordered" evidence="9">
    <location>
        <begin position="351"/>
        <end position="381"/>
    </location>
</feature>
<dbReference type="AlphaFoldDB" id="A0A2A4X983"/>
<evidence type="ECO:0000256" key="7">
    <source>
        <dbReference type="ARBA" id="ARBA00023014"/>
    </source>
</evidence>
<dbReference type="PROSITE" id="PS51918">
    <property type="entry name" value="RADICAL_SAM"/>
    <property type="match status" value="1"/>
</dbReference>
<dbReference type="InterPro" id="IPR007197">
    <property type="entry name" value="rSAM"/>
</dbReference>
<dbReference type="EMBL" id="NVUL01000020">
    <property type="protein sequence ID" value="PCI79188.1"/>
    <property type="molecule type" value="Genomic_DNA"/>
</dbReference>
<dbReference type="CDD" id="cd01335">
    <property type="entry name" value="Radical_SAM"/>
    <property type="match status" value="1"/>
</dbReference>
<keyword evidence="5 8" id="KW-0560">Oxidoreductase</keyword>
<dbReference type="EC" id="1.21.98.4" evidence="8"/>
<dbReference type="PANTHER" id="PTHR11228:SF7">
    <property type="entry name" value="PQQA PEPTIDE CYCLASE"/>
    <property type="match status" value="1"/>
</dbReference>
<keyword evidence="7 8" id="KW-0411">Iron-sulfur</keyword>
<feature type="binding site" evidence="8">
    <location>
        <position position="27"/>
    </location>
    <ligand>
        <name>[4Fe-4S] cluster</name>
        <dbReference type="ChEBI" id="CHEBI:49883"/>
        <note>4Fe-4S-S-AdoMet</note>
    </ligand>
</feature>
<dbReference type="InterPro" id="IPR013785">
    <property type="entry name" value="Aldolase_TIM"/>
</dbReference>
<dbReference type="InterPro" id="IPR017200">
    <property type="entry name" value="PqqE-like"/>
</dbReference>
<dbReference type="GO" id="GO:0032324">
    <property type="term" value="P:molybdopterin cofactor biosynthetic process"/>
    <property type="evidence" value="ECO:0007669"/>
    <property type="project" value="UniProtKB-ARBA"/>
</dbReference>
<evidence type="ECO:0000256" key="2">
    <source>
        <dbReference type="ARBA" id="ARBA00022691"/>
    </source>
</evidence>
<evidence type="ECO:0000313" key="12">
    <source>
        <dbReference type="Proteomes" id="UP000218767"/>
    </source>
</evidence>
<reference evidence="12" key="1">
    <citation type="submission" date="2017-08" db="EMBL/GenBank/DDBJ databases">
        <title>A dynamic microbial community with high functional redundancy inhabits the cold, oxic subseafloor aquifer.</title>
        <authorList>
            <person name="Tully B.J."/>
            <person name="Wheat C.G."/>
            <person name="Glazer B.T."/>
            <person name="Huber J.A."/>
        </authorList>
    </citation>
    <scope>NUCLEOTIDE SEQUENCE [LARGE SCALE GENOMIC DNA]</scope>
</reference>
<evidence type="ECO:0000256" key="4">
    <source>
        <dbReference type="ARBA" id="ARBA00022905"/>
    </source>
</evidence>
<dbReference type="SFLD" id="SFLDG01067">
    <property type="entry name" value="SPASM/twitch_domain_containing"/>
    <property type="match status" value="1"/>
</dbReference>
<feature type="binding site" evidence="8">
    <location>
        <position position="24"/>
    </location>
    <ligand>
        <name>[4Fe-4S] cluster</name>
        <dbReference type="ChEBI" id="CHEBI:49883"/>
        <note>4Fe-4S-S-AdoMet</note>
    </ligand>
</feature>
<keyword evidence="1 8" id="KW-0004">4Fe-4S</keyword>
<dbReference type="Pfam" id="PF04055">
    <property type="entry name" value="Radical_SAM"/>
    <property type="match status" value="1"/>
</dbReference>
<dbReference type="InterPro" id="IPR023885">
    <property type="entry name" value="4Fe4S-binding_SPASM_dom"/>
</dbReference>
<dbReference type="PIRSF" id="PIRSF037420">
    <property type="entry name" value="PQQ_syn_pqqE"/>
    <property type="match status" value="1"/>
</dbReference>
<dbReference type="GO" id="GO:0005506">
    <property type="term" value="F:iron ion binding"/>
    <property type="evidence" value="ECO:0007669"/>
    <property type="project" value="UniProtKB-UniRule"/>
</dbReference>
<comment type="subunit">
    <text evidence="8">Interacts with PqqD. The interaction is necessary for activity of PqqE.</text>
</comment>
<proteinExistence type="inferred from homology"/>
<keyword evidence="6 8" id="KW-0408">Iron</keyword>
<protein>
    <recommendedName>
        <fullName evidence="8">PqqA peptide cyclase</fullName>
        <ecNumber evidence="8">1.21.98.4</ecNumber>
    </recommendedName>
    <alternativeName>
        <fullName evidence="8">Coenzyme PQQ synthesis protein E</fullName>
    </alternativeName>
</protein>
<accession>A0A2A4X983</accession>
<dbReference type="CDD" id="cd21119">
    <property type="entry name" value="SPASM_PqqE"/>
    <property type="match status" value="1"/>
</dbReference>
<dbReference type="InterPro" id="IPR006638">
    <property type="entry name" value="Elp3/MiaA/NifB-like_rSAM"/>
</dbReference>
<dbReference type="InterPro" id="IPR000385">
    <property type="entry name" value="MoaA_NifB_PqqE_Fe-S-bd_CS"/>
</dbReference>
<evidence type="ECO:0000256" key="5">
    <source>
        <dbReference type="ARBA" id="ARBA00023002"/>
    </source>
</evidence>
<evidence type="ECO:0000256" key="3">
    <source>
        <dbReference type="ARBA" id="ARBA00022723"/>
    </source>
</evidence>
<dbReference type="InterPro" id="IPR011843">
    <property type="entry name" value="PQQ_synth_PqqE_bac"/>
</dbReference>
<dbReference type="SFLD" id="SFLDF00280">
    <property type="entry name" value="coenzyme_PQQ_synthesis_protein"/>
    <property type="match status" value="1"/>
</dbReference>
<evidence type="ECO:0000256" key="8">
    <source>
        <dbReference type="HAMAP-Rule" id="MF_00660"/>
    </source>
</evidence>
<keyword evidence="3 8" id="KW-0479">Metal-binding</keyword>
<dbReference type="HAMAP" id="MF_00660">
    <property type="entry name" value="PqqE"/>
    <property type="match status" value="1"/>
</dbReference>
<dbReference type="GO" id="GO:0018189">
    <property type="term" value="P:pyrroloquinoline quinone biosynthetic process"/>
    <property type="evidence" value="ECO:0007669"/>
    <property type="project" value="UniProtKB-UniRule"/>
</dbReference>
<evidence type="ECO:0000259" key="10">
    <source>
        <dbReference type="PROSITE" id="PS51918"/>
    </source>
</evidence>
<sequence>MDKTNTHIPMWLLAELTFACPVQCPYCSNPLELSASRKNELSTEEWIRVMRDARKLGAVQLGFSGGEPLVRTDLEELVVEAKSLGFYINLITSSIGLTAEKIAVLKKAGLGHIQISFQGSNRESNKLLGGTDSFDHKMAMTKEVIKQELALGLNFVLHRQNLHQVEEFLTMAQSLGAEFVELANCQYYGWGLHNREHLLPSQAQLIEAERVTNEFRDKYKGHMDVFFVAPDYYDDRPKKCSNGWGTTFMTVNPEGEVLPCQAAKVIPGLEFPNVRDHTLTDIWNKSDLFNRFRGTDWMTEPCKSCPEKEIDLGGCRCQAFMLTGDATNADPVCSLSPHHDKVLKITEKAQRPYQEDETQKLMFRNPGNAKKLKAEKSELAE</sequence>
<dbReference type="GO" id="GO:0016491">
    <property type="term" value="F:oxidoreductase activity"/>
    <property type="evidence" value="ECO:0007669"/>
    <property type="project" value="UniProtKB-KW"/>
</dbReference>
<comment type="similarity">
    <text evidence="8">Belongs to the radical SAM superfamily. PqqE family.</text>
</comment>
<feature type="binding site" evidence="8">
    <location>
        <position position="20"/>
    </location>
    <ligand>
        <name>[4Fe-4S] cluster</name>
        <dbReference type="ChEBI" id="CHEBI:49883"/>
        <note>4Fe-4S-S-AdoMet</note>
    </ligand>
</feature>
<evidence type="ECO:0000313" key="11">
    <source>
        <dbReference type="EMBL" id="PCI79188.1"/>
    </source>
</evidence>
<dbReference type="SFLD" id="SFLDG01386">
    <property type="entry name" value="main_SPASM_domain-containing"/>
    <property type="match status" value="1"/>
</dbReference>
<dbReference type="PANTHER" id="PTHR11228">
    <property type="entry name" value="RADICAL SAM DOMAIN PROTEIN"/>
    <property type="match status" value="1"/>
</dbReference>